<dbReference type="RefSeq" id="WP_017822809.1">
    <property type="nucleotide sequence ID" value="NZ_AORC01000005.1"/>
</dbReference>
<dbReference type="PROSITE" id="PS00501">
    <property type="entry name" value="SPASE_I_1"/>
    <property type="match status" value="1"/>
</dbReference>
<comment type="caution">
    <text evidence="11">The sequence shown here is derived from an EMBL/GenBank/DDBJ whole genome shotgun (WGS) entry which is preliminary data.</text>
</comment>
<dbReference type="HOGENOM" id="CLU_028723_0_1_11"/>
<keyword evidence="8" id="KW-0472">Membrane</keyword>
<dbReference type="Proteomes" id="UP000019754">
    <property type="component" value="Unassembled WGS sequence"/>
</dbReference>
<keyword evidence="5 8" id="KW-0645">Protease</keyword>
<dbReference type="Pfam" id="PF10502">
    <property type="entry name" value="Peptidase_S26"/>
    <property type="match status" value="1"/>
</dbReference>
<feature type="active site" evidence="7">
    <location>
        <position position="104"/>
    </location>
</feature>
<keyword evidence="8" id="KW-0812">Transmembrane</keyword>
<dbReference type="InterPro" id="IPR036286">
    <property type="entry name" value="LexA/Signal_pep-like_sf"/>
</dbReference>
<reference evidence="11 12" key="1">
    <citation type="journal article" date="2013" name="Genome Announc.">
        <title>Draft genome sequence of an Actinobacterium, Brachybacterium muris strain UCD-AY4.</title>
        <authorList>
            <person name="Lo J.R."/>
            <person name="Lang J.M."/>
            <person name="Darling A.E."/>
            <person name="Eisen J.A."/>
            <person name="Coil D.A."/>
        </authorList>
    </citation>
    <scope>NUCLEOTIDE SEQUENCE [LARGE SCALE GENOMIC DNA]</scope>
    <source>
        <strain evidence="11 12">UCD-AY4</strain>
    </source>
</reference>
<evidence type="ECO:0000256" key="3">
    <source>
        <dbReference type="ARBA" id="ARBA00009370"/>
    </source>
</evidence>
<protein>
    <recommendedName>
        <fullName evidence="4 8">Signal peptidase I</fullName>
        <ecNumber evidence="4 8">3.4.21.89</ecNumber>
    </recommendedName>
</protein>
<evidence type="ECO:0000256" key="5">
    <source>
        <dbReference type="ARBA" id="ARBA00022670"/>
    </source>
</evidence>
<dbReference type="GO" id="GO:0005886">
    <property type="term" value="C:plasma membrane"/>
    <property type="evidence" value="ECO:0007669"/>
    <property type="project" value="UniProtKB-SubCell"/>
</dbReference>
<comment type="similarity">
    <text evidence="3 8">Belongs to the peptidase S26 family.</text>
</comment>
<evidence type="ECO:0000256" key="2">
    <source>
        <dbReference type="ARBA" id="ARBA00004401"/>
    </source>
</evidence>
<comment type="subcellular location">
    <subcellularLocation>
        <location evidence="2">Cell membrane</location>
        <topology evidence="2">Single-pass type II membrane protein</topology>
    </subcellularLocation>
    <subcellularLocation>
        <location evidence="8">Membrane</location>
        <topology evidence="8">Single-pass type II membrane protein</topology>
    </subcellularLocation>
</comment>
<name>A0A022L326_9MICO</name>
<dbReference type="PROSITE" id="PS00761">
    <property type="entry name" value="SPASE_I_3"/>
    <property type="match status" value="1"/>
</dbReference>
<dbReference type="PANTHER" id="PTHR43390">
    <property type="entry name" value="SIGNAL PEPTIDASE I"/>
    <property type="match status" value="1"/>
</dbReference>
<feature type="region of interest" description="Disordered" evidence="9">
    <location>
        <begin position="1"/>
        <end position="66"/>
    </location>
</feature>
<dbReference type="InterPro" id="IPR019756">
    <property type="entry name" value="Pept_S26A_signal_pept_1_Ser-AS"/>
</dbReference>
<feature type="compositionally biased region" description="Basic and acidic residues" evidence="9">
    <location>
        <begin position="40"/>
        <end position="54"/>
    </location>
</feature>
<organism evidence="11 12">
    <name type="scientific">Brachybacterium muris UCD-AY4</name>
    <dbReference type="NCBI Taxonomy" id="1249481"/>
    <lineage>
        <taxon>Bacteria</taxon>
        <taxon>Bacillati</taxon>
        <taxon>Actinomycetota</taxon>
        <taxon>Actinomycetes</taxon>
        <taxon>Micrococcales</taxon>
        <taxon>Dermabacteraceae</taxon>
        <taxon>Brachybacterium</taxon>
    </lineage>
</organism>
<dbReference type="SUPFAM" id="SSF51306">
    <property type="entry name" value="LexA/Signal peptidase"/>
    <property type="match status" value="1"/>
</dbReference>
<dbReference type="STRING" id="1249481.D641_0105525"/>
<accession>A0A022L326</accession>
<dbReference type="Gene3D" id="2.10.109.10">
    <property type="entry name" value="Umud Fragment, subunit A"/>
    <property type="match status" value="1"/>
</dbReference>
<dbReference type="NCBIfam" id="TIGR02227">
    <property type="entry name" value="sigpep_I_bact"/>
    <property type="match status" value="1"/>
</dbReference>
<keyword evidence="12" id="KW-1185">Reference proteome</keyword>
<keyword evidence="8" id="KW-1133">Transmembrane helix</keyword>
<dbReference type="InterPro" id="IPR000223">
    <property type="entry name" value="Pept_S26A_signal_pept_1"/>
</dbReference>
<feature type="active site" evidence="7">
    <location>
        <position position="176"/>
    </location>
</feature>
<dbReference type="CDD" id="cd06530">
    <property type="entry name" value="S26_SPase_I"/>
    <property type="match status" value="1"/>
</dbReference>
<dbReference type="AlphaFoldDB" id="A0A022L326"/>
<dbReference type="PANTHER" id="PTHR43390:SF1">
    <property type="entry name" value="CHLOROPLAST PROCESSING PEPTIDASE"/>
    <property type="match status" value="1"/>
</dbReference>
<dbReference type="GO" id="GO:0004252">
    <property type="term" value="F:serine-type endopeptidase activity"/>
    <property type="evidence" value="ECO:0007669"/>
    <property type="project" value="InterPro"/>
</dbReference>
<evidence type="ECO:0000313" key="12">
    <source>
        <dbReference type="Proteomes" id="UP000019754"/>
    </source>
</evidence>
<evidence type="ECO:0000256" key="9">
    <source>
        <dbReference type="SAM" id="MobiDB-lite"/>
    </source>
</evidence>
<evidence type="ECO:0000256" key="6">
    <source>
        <dbReference type="ARBA" id="ARBA00022801"/>
    </source>
</evidence>
<dbReference type="EC" id="3.4.21.89" evidence="4 8"/>
<dbReference type="GO" id="GO:0006465">
    <property type="term" value="P:signal peptide processing"/>
    <property type="evidence" value="ECO:0007669"/>
    <property type="project" value="InterPro"/>
</dbReference>
<dbReference type="PRINTS" id="PR00727">
    <property type="entry name" value="LEADERPTASE"/>
</dbReference>
<evidence type="ECO:0000256" key="8">
    <source>
        <dbReference type="RuleBase" id="RU362042"/>
    </source>
</evidence>
<gene>
    <name evidence="11" type="ORF">D641_0105525</name>
</gene>
<comment type="catalytic activity">
    <reaction evidence="1 8">
        <text>Cleavage of hydrophobic, N-terminal signal or leader sequences from secreted and periplasmic proteins.</text>
        <dbReference type="EC" id="3.4.21.89"/>
    </reaction>
</comment>
<dbReference type="InterPro" id="IPR019758">
    <property type="entry name" value="Pept_S26A_signal_pept_1_CS"/>
</dbReference>
<evidence type="ECO:0000256" key="1">
    <source>
        <dbReference type="ARBA" id="ARBA00000677"/>
    </source>
</evidence>
<dbReference type="EMBL" id="AORC01000005">
    <property type="protein sequence ID" value="EYT50243.1"/>
    <property type="molecule type" value="Genomic_DNA"/>
</dbReference>
<evidence type="ECO:0000313" key="11">
    <source>
        <dbReference type="EMBL" id="EYT50243.1"/>
    </source>
</evidence>
<evidence type="ECO:0000259" key="10">
    <source>
        <dbReference type="Pfam" id="PF10502"/>
    </source>
</evidence>
<evidence type="ECO:0000256" key="4">
    <source>
        <dbReference type="ARBA" id="ARBA00013208"/>
    </source>
</evidence>
<feature type="domain" description="Peptidase S26" evidence="10">
    <location>
        <begin position="74"/>
        <end position="266"/>
    </location>
</feature>
<sequence length="288" mass="30955">MNQSVPPSSAVPQNGRTLRGDDHPDVASADAEPTTSGPEHTSDPEQAVRADDPRTTATTGRRRGESKQRLPLWLDTVLTMVVALVIAVLVKTFLIQPFFIPSASMNPTLLQDDKILVSKLSPGVFDLERGDVIVFEDPGEWIPGDATENPTPRVRLIMVLSLVGLAPDPSQDHLVKRLVGMPGDRVVCESEGSALQVNGVQVDEPYINPETSACQTAFDVTVPSGKVWVMGDNRYASADSAWHHTHGGDGFVAESDITGRAEVVFWPASRWSGLGGGDEAFADVPEKP</sequence>
<evidence type="ECO:0000256" key="7">
    <source>
        <dbReference type="PIRSR" id="PIRSR600223-1"/>
    </source>
</evidence>
<proteinExistence type="inferred from homology"/>
<feature type="compositionally biased region" description="Polar residues" evidence="9">
    <location>
        <begin position="1"/>
        <end position="16"/>
    </location>
</feature>
<dbReference type="GO" id="GO:0009003">
    <property type="term" value="F:signal peptidase activity"/>
    <property type="evidence" value="ECO:0007669"/>
    <property type="project" value="UniProtKB-EC"/>
</dbReference>
<dbReference type="InterPro" id="IPR019533">
    <property type="entry name" value="Peptidase_S26"/>
</dbReference>
<feature type="transmembrane region" description="Helical" evidence="8">
    <location>
        <begin position="72"/>
        <end position="94"/>
    </location>
</feature>
<keyword evidence="6 8" id="KW-0378">Hydrolase</keyword>